<name>A0A371R7Q5_9PROT</name>
<evidence type="ECO:0000256" key="9">
    <source>
        <dbReference type="SAM" id="Phobius"/>
    </source>
</evidence>
<evidence type="ECO:0000256" key="7">
    <source>
        <dbReference type="RuleBase" id="RU003788"/>
    </source>
</evidence>
<dbReference type="PANTHER" id="PTHR38107">
    <property type="match status" value="1"/>
</dbReference>
<gene>
    <name evidence="10" type="ORF">DX908_14390</name>
</gene>
<accession>A0A371R7Q5</accession>
<proteinExistence type="inferred from homology"/>
<dbReference type="AlphaFoldDB" id="A0A371R7Q5"/>
<dbReference type="InterPro" id="IPR002196">
    <property type="entry name" value="Glyco_hydro_24"/>
</dbReference>
<dbReference type="GO" id="GO:0042742">
    <property type="term" value="P:defense response to bacterium"/>
    <property type="evidence" value="ECO:0007669"/>
    <property type="project" value="UniProtKB-KW"/>
</dbReference>
<keyword evidence="4 7" id="KW-0378">Hydrolase</keyword>
<dbReference type="InterPro" id="IPR023347">
    <property type="entry name" value="Lysozyme_dom_sf"/>
</dbReference>
<dbReference type="InterPro" id="IPR034690">
    <property type="entry name" value="Endolysin_T4_type"/>
</dbReference>
<feature type="compositionally biased region" description="Acidic residues" evidence="8">
    <location>
        <begin position="278"/>
        <end position="308"/>
    </location>
</feature>
<dbReference type="InterPro" id="IPR033907">
    <property type="entry name" value="Endolysin_autolysin"/>
</dbReference>
<evidence type="ECO:0000256" key="1">
    <source>
        <dbReference type="ARBA" id="ARBA00000632"/>
    </source>
</evidence>
<dbReference type="RefSeq" id="WP_116393189.1">
    <property type="nucleotide sequence ID" value="NZ_QUQO01000002.1"/>
</dbReference>
<keyword evidence="9" id="KW-1133">Transmembrane helix</keyword>
<evidence type="ECO:0000313" key="10">
    <source>
        <dbReference type="EMBL" id="RFB01473.1"/>
    </source>
</evidence>
<dbReference type="Gene3D" id="1.10.530.40">
    <property type="match status" value="1"/>
</dbReference>
<dbReference type="GO" id="GO:0016998">
    <property type="term" value="P:cell wall macromolecule catabolic process"/>
    <property type="evidence" value="ECO:0007669"/>
    <property type="project" value="InterPro"/>
</dbReference>
<keyword evidence="2 7" id="KW-0929">Antimicrobial</keyword>
<feature type="compositionally biased region" description="Acidic residues" evidence="8">
    <location>
        <begin position="235"/>
        <end position="249"/>
    </location>
</feature>
<feature type="compositionally biased region" description="Low complexity" evidence="8">
    <location>
        <begin position="309"/>
        <end position="321"/>
    </location>
</feature>
<feature type="region of interest" description="Disordered" evidence="8">
    <location>
        <begin position="197"/>
        <end position="324"/>
    </location>
</feature>
<evidence type="ECO:0000313" key="11">
    <source>
        <dbReference type="Proteomes" id="UP000264589"/>
    </source>
</evidence>
<evidence type="ECO:0000256" key="4">
    <source>
        <dbReference type="ARBA" id="ARBA00022801"/>
    </source>
</evidence>
<feature type="compositionally biased region" description="Low complexity" evidence="8">
    <location>
        <begin position="164"/>
        <end position="177"/>
    </location>
</feature>
<organism evidence="10 11">
    <name type="scientific">Parvularcula marina</name>
    <dbReference type="NCBI Taxonomy" id="2292771"/>
    <lineage>
        <taxon>Bacteria</taxon>
        <taxon>Pseudomonadati</taxon>
        <taxon>Pseudomonadota</taxon>
        <taxon>Alphaproteobacteria</taxon>
        <taxon>Parvularculales</taxon>
        <taxon>Parvularculaceae</taxon>
        <taxon>Parvularcula</taxon>
    </lineage>
</organism>
<comment type="caution">
    <text evidence="10">The sequence shown here is derived from an EMBL/GenBank/DDBJ whole genome shotgun (WGS) entry which is preliminary data.</text>
</comment>
<feature type="compositionally biased region" description="Low complexity" evidence="8">
    <location>
        <begin position="204"/>
        <end position="234"/>
    </location>
</feature>
<dbReference type="SUPFAM" id="SSF53955">
    <property type="entry name" value="Lysozyme-like"/>
    <property type="match status" value="1"/>
</dbReference>
<dbReference type="InterPro" id="IPR023346">
    <property type="entry name" value="Lysozyme-like_dom_sf"/>
</dbReference>
<dbReference type="EC" id="3.2.1.17" evidence="7"/>
<comment type="similarity">
    <text evidence="7">Belongs to the glycosyl hydrolase 24 family.</text>
</comment>
<evidence type="ECO:0000256" key="2">
    <source>
        <dbReference type="ARBA" id="ARBA00022529"/>
    </source>
</evidence>
<feature type="compositionally biased region" description="Acidic residues" evidence="8">
    <location>
        <begin position="257"/>
        <end position="271"/>
    </location>
</feature>
<sequence length="363" mass="37812">MRISNDGIALIKRFEGLELEAYRDAVGILTIGYGHTGDDVYEGQVINEAEAEAILRRDLDRFEVAVNEGIKAPTAQSMFDAFVSLSFNIGSGAFKKSTALKRHNKRDYVGASEAITWWNKAGGNVLTGLVRRRAAEEALYLEGLGDVTDDNPTASAGIEENSPRRSNPVSSRTTAGAGTAGAAGATGAGAVLLDDDEKDDAADDGTTTDTGTTDTGTTDSGTSDSGTTDTGSTDTDTDTADTDTGDTDVGDTGTPDDMTDTGDGDTEDAGDSDTGTTGDEDADSGTDTADETVDETAAETTTGDDDTGTETTESTADDGGTMMEKLTPEDRTEAIVLIAGVVAVLAAIFVIFSRIDDWFKYRR</sequence>
<dbReference type="Pfam" id="PF00959">
    <property type="entry name" value="Phage_lysozyme"/>
    <property type="match status" value="1"/>
</dbReference>
<dbReference type="GO" id="GO:0031640">
    <property type="term" value="P:killing of cells of another organism"/>
    <property type="evidence" value="ECO:0007669"/>
    <property type="project" value="UniProtKB-KW"/>
</dbReference>
<protein>
    <recommendedName>
        <fullName evidence="7">Lysozyme</fullName>
        <ecNumber evidence="7">3.2.1.17</ecNumber>
    </recommendedName>
</protein>
<keyword evidence="11" id="KW-1185">Reference proteome</keyword>
<dbReference type="CDD" id="cd00737">
    <property type="entry name" value="lyz_endolysin_autolysin"/>
    <property type="match status" value="1"/>
</dbReference>
<reference evidence="10 11" key="1">
    <citation type="submission" date="2018-08" db="EMBL/GenBank/DDBJ databases">
        <title>Parvularcula sp. SM1705, isolated from surface water of the South Sea China.</title>
        <authorList>
            <person name="Sun L."/>
        </authorList>
    </citation>
    <scope>NUCLEOTIDE SEQUENCE [LARGE SCALE GENOMIC DNA]</scope>
    <source>
        <strain evidence="10 11">SM1705</strain>
    </source>
</reference>
<keyword evidence="5" id="KW-1035">Host cytoplasm</keyword>
<evidence type="ECO:0000256" key="3">
    <source>
        <dbReference type="ARBA" id="ARBA00022638"/>
    </source>
</evidence>
<dbReference type="GO" id="GO:0009253">
    <property type="term" value="P:peptidoglycan catabolic process"/>
    <property type="evidence" value="ECO:0007669"/>
    <property type="project" value="InterPro"/>
</dbReference>
<evidence type="ECO:0000256" key="6">
    <source>
        <dbReference type="ARBA" id="ARBA00023295"/>
    </source>
</evidence>
<keyword evidence="3 7" id="KW-0081">Bacteriolytic enzyme</keyword>
<evidence type="ECO:0000256" key="5">
    <source>
        <dbReference type="ARBA" id="ARBA00023200"/>
    </source>
</evidence>
<evidence type="ECO:0000256" key="8">
    <source>
        <dbReference type="SAM" id="MobiDB-lite"/>
    </source>
</evidence>
<dbReference type="InParanoid" id="A0A371R7Q5"/>
<keyword evidence="9" id="KW-0472">Membrane</keyword>
<keyword evidence="6 7" id="KW-0326">Glycosidase</keyword>
<comment type="catalytic activity">
    <reaction evidence="1 7">
        <text>Hydrolysis of (1-&gt;4)-beta-linkages between N-acetylmuramic acid and N-acetyl-D-glucosamine residues in a peptidoglycan and between N-acetyl-D-glucosamine residues in chitodextrins.</text>
        <dbReference type="EC" id="3.2.1.17"/>
    </reaction>
</comment>
<feature type="region of interest" description="Disordered" evidence="8">
    <location>
        <begin position="145"/>
        <end position="184"/>
    </location>
</feature>
<dbReference type="Proteomes" id="UP000264589">
    <property type="component" value="Unassembled WGS sequence"/>
</dbReference>
<dbReference type="EMBL" id="QUQO01000002">
    <property type="protein sequence ID" value="RFB01473.1"/>
    <property type="molecule type" value="Genomic_DNA"/>
</dbReference>
<dbReference type="PANTHER" id="PTHR38107:SF3">
    <property type="entry name" value="LYSOZYME RRRD-RELATED"/>
    <property type="match status" value="1"/>
</dbReference>
<dbReference type="InterPro" id="IPR051018">
    <property type="entry name" value="Bacteriophage_GH24"/>
</dbReference>
<dbReference type="OrthoDB" id="5327667at2"/>
<feature type="transmembrane region" description="Helical" evidence="9">
    <location>
        <begin position="334"/>
        <end position="353"/>
    </location>
</feature>
<dbReference type="HAMAP" id="MF_04110">
    <property type="entry name" value="ENDOLYSIN_T4"/>
    <property type="match status" value="1"/>
</dbReference>
<keyword evidence="9" id="KW-0812">Transmembrane</keyword>
<dbReference type="GO" id="GO:0003796">
    <property type="term" value="F:lysozyme activity"/>
    <property type="evidence" value="ECO:0007669"/>
    <property type="project" value="UniProtKB-EC"/>
</dbReference>